<dbReference type="GO" id="GO:0019380">
    <property type="term" value="P:3-phenylpropionate catabolic process"/>
    <property type="evidence" value="ECO:0007669"/>
    <property type="project" value="TreeGrafter"/>
</dbReference>
<dbReference type="PANTHER" id="PTHR41534">
    <property type="entry name" value="BLR3401 PROTEIN"/>
    <property type="match status" value="1"/>
</dbReference>
<evidence type="ECO:0000256" key="2">
    <source>
        <dbReference type="ARBA" id="ARBA00023002"/>
    </source>
</evidence>
<sequence length="167" mass="19646">MSARTTTQDFERSDIEDFLYHEAYLLDEWRLDEWGELLTEDAWYLVPPNDVPRGNPENTLFHVADNIDRIRSRIKRLKSRHAHAENPHSRTRRLITNVRITARDSEMISASANFMVMRYRRNEQIRQYVGVYEYKLAVRDGQLKIAERKAILDAEELGQLGSVSILL</sequence>
<dbReference type="PATRIC" id="fig|162209.4.peg.3457"/>
<dbReference type="Gene3D" id="3.10.450.50">
    <property type="match status" value="1"/>
</dbReference>
<dbReference type="CDD" id="cd00667">
    <property type="entry name" value="ring_hydroxylating_dioxygenases_beta"/>
    <property type="match status" value="1"/>
</dbReference>
<name>A0A0U2WB56_9BACL</name>
<dbReference type="SUPFAM" id="SSF54427">
    <property type="entry name" value="NTF2-like"/>
    <property type="match status" value="1"/>
</dbReference>
<proteinExistence type="inferred from homology"/>
<dbReference type="OrthoDB" id="7446267at2"/>
<comment type="similarity">
    <text evidence="1">Belongs to the bacterial ring-hydroxylating dioxygenase beta subunit family.</text>
</comment>
<evidence type="ECO:0000313" key="4">
    <source>
        <dbReference type="Proteomes" id="UP000061660"/>
    </source>
</evidence>
<organism evidence="3 4">
    <name type="scientific">Paenibacillus naphthalenovorans</name>
    <dbReference type="NCBI Taxonomy" id="162209"/>
    <lineage>
        <taxon>Bacteria</taxon>
        <taxon>Bacillati</taxon>
        <taxon>Bacillota</taxon>
        <taxon>Bacilli</taxon>
        <taxon>Bacillales</taxon>
        <taxon>Paenibacillaceae</taxon>
        <taxon>Paenibacillus</taxon>
    </lineage>
</organism>
<keyword evidence="4" id="KW-1185">Reference proteome</keyword>
<evidence type="ECO:0000313" key="3">
    <source>
        <dbReference type="EMBL" id="ALS23598.1"/>
    </source>
</evidence>
<dbReference type="Proteomes" id="UP000061660">
    <property type="component" value="Chromosome"/>
</dbReference>
<dbReference type="InterPro" id="IPR000391">
    <property type="entry name" value="Rng_hydr_dOase-bsu"/>
</dbReference>
<dbReference type="Pfam" id="PF00866">
    <property type="entry name" value="Ring_hydroxyl_B"/>
    <property type="match status" value="1"/>
</dbReference>
<dbReference type="AlphaFoldDB" id="A0A0U2WB56"/>
<accession>A0A0U2WB56</accession>
<dbReference type="RefSeq" id="WP_062409500.1">
    <property type="nucleotide sequence ID" value="NZ_CP013652.1"/>
</dbReference>
<dbReference type="PANTHER" id="PTHR41534:SF2">
    <property type="entry name" value="3-PHENYLPROPIONATE_CINNAMIC ACID DIOXYGENASE SUBUNIT BETA"/>
    <property type="match status" value="1"/>
</dbReference>
<dbReference type="STRING" id="162209.IJ22_32370"/>
<reference evidence="3 4" key="2">
    <citation type="journal article" date="2016" name="Genome Announc.">
        <title>Complete Genome Sequences of Two Interactive Moderate Thermophiles, Paenibacillus napthalenovorans 32O-Y and Paenibacillus sp. 32O-W.</title>
        <authorList>
            <person name="Butler R.R.III."/>
            <person name="Wang J."/>
            <person name="Stark B.C."/>
            <person name="Pombert J.F."/>
        </authorList>
    </citation>
    <scope>NUCLEOTIDE SEQUENCE [LARGE SCALE GENOMIC DNA]</scope>
    <source>
        <strain evidence="3 4">32O-Y</strain>
    </source>
</reference>
<dbReference type="InterPro" id="IPR032710">
    <property type="entry name" value="NTF2-like_dom_sf"/>
</dbReference>
<keyword evidence="2" id="KW-0560">Oxidoreductase</keyword>
<dbReference type="EMBL" id="CP013652">
    <property type="protein sequence ID" value="ALS23598.1"/>
    <property type="molecule type" value="Genomic_DNA"/>
</dbReference>
<protein>
    <submittedName>
        <fullName evidence="3">Subunit beta of ring hydroxylating</fullName>
    </submittedName>
</protein>
<dbReference type="KEGG" id="pnp:IJ22_32370"/>
<evidence type="ECO:0000256" key="1">
    <source>
        <dbReference type="ARBA" id="ARBA00009570"/>
    </source>
</evidence>
<reference evidence="4" key="1">
    <citation type="submission" date="2015-12" db="EMBL/GenBank/DDBJ databases">
        <title>Complete genome sequences of two moderately thermophilic Paenibacillus species.</title>
        <authorList>
            <person name="Butler R.III."/>
            <person name="Wang J."/>
            <person name="Stark B.C."/>
            <person name="Pombert J.-F."/>
        </authorList>
    </citation>
    <scope>NUCLEOTIDE SEQUENCE [LARGE SCALE GENOMIC DNA]</scope>
    <source>
        <strain evidence="4">32O-Y</strain>
    </source>
</reference>
<dbReference type="GO" id="GO:0016491">
    <property type="term" value="F:oxidoreductase activity"/>
    <property type="evidence" value="ECO:0007669"/>
    <property type="project" value="UniProtKB-KW"/>
</dbReference>
<gene>
    <name evidence="3" type="ORF">IJ22_32370</name>
</gene>